<feature type="non-terminal residue" evidence="1">
    <location>
        <position position="82"/>
    </location>
</feature>
<reference evidence="2" key="1">
    <citation type="submission" date="2022-10" db="EMBL/GenBank/DDBJ databases">
        <title>Genome assembly of Pristionchus species.</title>
        <authorList>
            <person name="Yoshida K."/>
            <person name="Sommer R.J."/>
        </authorList>
    </citation>
    <scope>NUCLEOTIDE SEQUENCE [LARGE SCALE GENOMIC DNA]</scope>
    <source>
        <strain evidence="2">RS5460</strain>
    </source>
</reference>
<dbReference type="EMBL" id="BTRK01000005">
    <property type="protein sequence ID" value="GMR51738.1"/>
    <property type="molecule type" value="Genomic_DNA"/>
</dbReference>
<feature type="non-terminal residue" evidence="1">
    <location>
        <position position="1"/>
    </location>
</feature>
<evidence type="ECO:0000313" key="1">
    <source>
        <dbReference type="EMBL" id="GMR51738.1"/>
    </source>
</evidence>
<comment type="caution">
    <text evidence="1">The sequence shown here is derived from an EMBL/GenBank/DDBJ whole genome shotgun (WGS) entry which is preliminary data.</text>
</comment>
<keyword evidence="2" id="KW-1185">Reference proteome</keyword>
<sequence>IVTRLAQLEMLREEVIVRRIVAIGELVDPRHEVVVRLRAALEELLAAFLAREHLRRVHLRAVWDESPGQRSRGHLDHEVEPA</sequence>
<name>A0AAN5CVN3_9BILA</name>
<proteinExistence type="predicted"/>
<gene>
    <name evidence="1" type="ORF">PMAYCL1PPCAC_21933</name>
</gene>
<evidence type="ECO:0000313" key="2">
    <source>
        <dbReference type="Proteomes" id="UP001328107"/>
    </source>
</evidence>
<dbReference type="Proteomes" id="UP001328107">
    <property type="component" value="Unassembled WGS sequence"/>
</dbReference>
<protein>
    <submittedName>
        <fullName evidence="1">Uncharacterized protein</fullName>
    </submittedName>
</protein>
<dbReference type="AlphaFoldDB" id="A0AAN5CVN3"/>
<accession>A0AAN5CVN3</accession>
<organism evidence="1 2">
    <name type="scientific">Pristionchus mayeri</name>
    <dbReference type="NCBI Taxonomy" id="1317129"/>
    <lineage>
        <taxon>Eukaryota</taxon>
        <taxon>Metazoa</taxon>
        <taxon>Ecdysozoa</taxon>
        <taxon>Nematoda</taxon>
        <taxon>Chromadorea</taxon>
        <taxon>Rhabditida</taxon>
        <taxon>Rhabditina</taxon>
        <taxon>Diplogasteromorpha</taxon>
        <taxon>Diplogasteroidea</taxon>
        <taxon>Neodiplogasteridae</taxon>
        <taxon>Pristionchus</taxon>
    </lineage>
</organism>